<proteinExistence type="predicted"/>
<evidence type="ECO:0000256" key="2">
    <source>
        <dbReference type="SAM" id="MobiDB-lite"/>
    </source>
</evidence>
<dbReference type="AlphaFoldDB" id="A0A1H7Z3C5"/>
<dbReference type="EMBL" id="FOCI01000001">
    <property type="protein sequence ID" value="SEM53092.1"/>
    <property type="molecule type" value="Genomic_DNA"/>
</dbReference>
<sequence length="624" mass="68372">MNKPSDNPADPFKKALAEATKVMANDPDLTVSYSVDPAGQTADTIRLPQVSRRMTRSEVLLARGTADAFALRHKFHDAATSARYAPQGAMARDIYDAMETARIEAVGAQYMPGTAGNIDAKIGNEAMRKGYAQITASSDAPLAVAAGYLIRNLATGRDLPDGADNVMNLWRGFIENQAGGTLDGLADTLSDQRSFARFTRQIIKDLGYGDQLGDDPDAPDDDLDDDAETGDANEEQPDSTGDDSEGEEAEASPEQTQEDTQDQSQAQVSMDDSADAEIGDEAEMPEGEAPMEPPVPAPASDADPDYRVFSTAFDEEISAADLADPAELERLRAYLDQQLEPLKGAVSRLANKLQRRLQAKQSRSWEFDREEGILDAGRLARVVASPTTPLSFKVEKDTEFRDTVVTLLLDNSGSMRGRPISIAAICADVMARTLERCDVKVEILGFTTRAWKGGQSREAWLKDGRSANPGRLNDLRHIVYKAADAPWRRTRPNLGLMMKEGLLKENIDGEALEWAYRRLAVRQEQRKVLMVISDGAPVDDSTLSVNPANYLEKHLRDVIAMIEKRRGVELAAIGIGHDVTRYYARAVTITDVEQLAGAMTEQLARLFDADPRKRARVVGMRNAR</sequence>
<evidence type="ECO:0000256" key="1">
    <source>
        <dbReference type="NCBIfam" id="TIGR01651"/>
    </source>
</evidence>
<protein>
    <recommendedName>
        <fullName evidence="1">Cobaltochelatase subunit CobT</fullName>
        <ecNumber evidence="1">6.6.1.2</ecNumber>
    </recommendedName>
</protein>
<dbReference type="Gene3D" id="3.40.50.410">
    <property type="entry name" value="von Willebrand factor, type A domain"/>
    <property type="match status" value="1"/>
</dbReference>
<dbReference type="PROSITE" id="PS50234">
    <property type="entry name" value="VWFA"/>
    <property type="match status" value="1"/>
</dbReference>
<dbReference type="InterPro" id="IPR006538">
    <property type="entry name" value="CobT"/>
</dbReference>
<dbReference type="EC" id="6.6.1.2" evidence="1"/>
<accession>A0A1H7Z3C5</accession>
<evidence type="ECO:0000313" key="5">
    <source>
        <dbReference type="Proteomes" id="UP000199585"/>
    </source>
</evidence>
<dbReference type="OrthoDB" id="9764783at2"/>
<dbReference type="STRING" id="245187.SAMN04488003_101436"/>
<organism evidence="4 5">
    <name type="scientific">Loktanella fryxellensis</name>
    <dbReference type="NCBI Taxonomy" id="245187"/>
    <lineage>
        <taxon>Bacteria</taxon>
        <taxon>Pseudomonadati</taxon>
        <taxon>Pseudomonadota</taxon>
        <taxon>Alphaproteobacteria</taxon>
        <taxon>Rhodobacterales</taxon>
        <taxon>Roseobacteraceae</taxon>
        <taxon>Loktanella</taxon>
    </lineage>
</organism>
<dbReference type="PIRSF" id="PIRSF031715">
    <property type="entry name" value="Cob_chel_CobT"/>
    <property type="match status" value="1"/>
</dbReference>
<keyword evidence="5" id="KW-1185">Reference proteome</keyword>
<dbReference type="InterPro" id="IPR036465">
    <property type="entry name" value="vWFA_dom_sf"/>
</dbReference>
<name>A0A1H7Z3C5_9RHOB</name>
<dbReference type="GO" id="GO:0009236">
    <property type="term" value="P:cobalamin biosynthetic process"/>
    <property type="evidence" value="ECO:0007669"/>
    <property type="project" value="UniProtKB-UniRule"/>
</dbReference>
<dbReference type="PANTHER" id="PTHR41248">
    <property type="entry name" value="NORD PROTEIN"/>
    <property type="match status" value="1"/>
</dbReference>
<gene>
    <name evidence="4" type="ORF">SAMN04488003_101436</name>
</gene>
<feature type="region of interest" description="Disordered" evidence="2">
    <location>
        <begin position="207"/>
        <end position="305"/>
    </location>
</feature>
<feature type="domain" description="VWFA" evidence="3">
    <location>
        <begin position="404"/>
        <end position="624"/>
    </location>
</feature>
<dbReference type="InterPro" id="IPR002035">
    <property type="entry name" value="VWF_A"/>
</dbReference>
<dbReference type="NCBIfam" id="TIGR01651">
    <property type="entry name" value="CobT"/>
    <property type="match status" value="1"/>
</dbReference>
<evidence type="ECO:0000259" key="3">
    <source>
        <dbReference type="PROSITE" id="PS50234"/>
    </source>
</evidence>
<dbReference type="RefSeq" id="WP_089898163.1">
    <property type="nucleotide sequence ID" value="NZ_FOCI01000001.1"/>
</dbReference>
<dbReference type="Pfam" id="PF11775">
    <property type="entry name" value="CobT_C"/>
    <property type="match status" value="1"/>
</dbReference>
<evidence type="ECO:0000313" key="4">
    <source>
        <dbReference type="EMBL" id="SEM53092.1"/>
    </source>
</evidence>
<dbReference type="PANTHER" id="PTHR41248:SF1">
    <property type="entry name" value="NORD PROTEIN"/>
    <property type="match status" value="1"/>
</dbReference>
<feature type="compositionally biased region" description="Acidic residues" evidence="2">
    <location>
        <begin position="212"/>
        <end position="261"/>
    </location>
</feature>
<reference evidence="4 5" key="1">
    <citation type="submission" date="2016-10" db="EMBL/GenBank/DDBJ databases">
        <authorList>
            <person name="de Groot N.N."/>
        </authorList>
    </citation>
    <scope>NUCLEOTIDE SEQUENCE [LARGE SCALE GENOMIC DNA]</scope>
    <source>
        <strain evidence="4 5">DSM 16213</strain>
    </source>
</reference>
<dbReference type="CDD" id="cd01454">
    <property type="entry name" value="vWA_norD_type"/>
    <property type="match status" value="1"/>
</dbReference>
<dbReference type="SMART" id="SM00327">
    <property type="entry name" value="VWA"/>
    <property type="match status" value="1"/>
</dbReference>
<dbReference type="Pfam" id="PF06213">
    <property type="entry name" value="CobT"/>
    <property type="match status" value="1"/>
</dbReference>
<dbReference type="Proteomes" id="UP000199585">
    <property type="component" value="Unassembled WGS sequence"/>
</dbReference>
<dbReference type="InterPro" id="IPR051928">
    <property type="entry name" value="NorD/CobT"/>
</dbReference>
<dbReference type="InterPro" id="IPR025861">
    <property type="entry name" value="CobT_VWA_dom"/>
</dbReference>
<dbReference type="SUPFAM" id="SSF53300">
    <property type="entry name" value="vWA-like"/>
    <property type="match status" value="1"/>
</dbReference>
<dbReference type="GO" id="GO:0051116">
    <property type="term" value="F:cobaltochelatase activity"/>
    <property type="evidence" value="ECO:0007669"/>
    <property type="project" value="UniProtKB-UniRule"/>
</dbReference>
<feature type="compositionally biased region" description="Acidic residues" evidence="2">
    <location>
        <begin position="272"/>
        <end position="286"/>
    </location>
</feature>